<dbReference type="AlphaFoldDB" id="A0A934QEV3"/>
<dbReference type="CDD" id="cd01002">
    <property type="entry name" value="PBP2_Ehub_like"/>
    <property type="match status" value="1"/>
</dbReference>
<dbReference type="RefSeq" id="WP_200132116.1">
    <property type="nucleotide sequence ID" value="NZ_JAEHOI010000006.1"/>
</dbReference>
<evidence type="ECO:0000256" key="1">
    <source>
        <dbReference type="ARBA" id="ARBA00022729"/>
    </source>
</evidence>
<proteinExistence type="predicted"/>
<feature type="signal peptide" evidence="2">
    <location>
        <begin position="1"/>
        <end position="27"/>
    </location>
</feature>
<sequence length="303" mass="31762">MAHIISQRTRRLTAVIVGGAFLAGVLAGCTTTSPGGGGGGSAGGGASGVGKTVAQAKKDGYLRVAIANEPPYTQVNADGTVTGAEPDVLHAVLKTMDIPEIEGVTTPYESMIPGLNAGRWDVVAAGLFMKQSRCAAVAYSEPVIVSTESFGVPVGNPKNITTVKNVLDNKDLKIAVLSGGFEEGILKTAKVPSNQQVLVKDARSGMEAVTAKRADAFLLPTLSLNDLVKSDKSIEVTKPIEDAPKTGSGAAFRKEDKELRDEYNKALAKFKETPEFAKILEKWGFDPEAVKGVTSEELCKNEG</sequence>
<dbReference type="Gene3D" id="3.40.190.10">
    <property type="entry name" value="Periplasmic binding protein-like II"/>
    <property type="match status" value="2"/>
</dbReference>
<dbReference type="PANTHER" id="PTHR35936">
    <property type="entry name" value="MEMBRANE-BOUND LYTIC MUREIN TRANSGLYCOSYLASE F"/>
    <property type="match status" value="1"/>
</dbReference>
<accession>A0A934QEV3</accession>
<reference evidence="4" key="1">
    <citation type="submission" date="2020-12" db="EMBL/GenBank/DDBJ databases">
        <title>Leucobacter sp. CAS2, isolated from Chromium sludge.</title>
        <authorList>
            <person name="Xu Z."/>
        </authorList>
    </citation>
    <scope>NUCLEOTIDE SEQUENCE</scope>
    <source>
        <strain evidence="4">CSA2</strain>
    </source>
</reference>
<comment type="caution">
    <text evidence="4">The sequence shown here is derived from an EMBL/GenBank/DDBJ whole genome shotgun (WGS) entry which is preliminary data.</text>
</comment>
<dbReference type="GO" id="GO:0051470">
    <property type="term" value="P:ectoine transmembrane transport"/>
    <property type="evidence" value="ECO:0007669"/>
    <property type="project" value="InterPro"/>
</dbReference>
<dbReference type="InterPro" id="IPR001638">
    <property type="entry name" value="Solute-binding_3/MltF_N"/>
</dbReference>
<dbReference type="SUPFAM" id="SSF53850">
    <property type="entry name" value="Periplasmic binding protein-like II"/>
    <property type="match status" value="1"/>
</dbReference>
<evidence type="ECO:0000313" key="4">
    <source>
        <dbReference type="EMBL" id="MBK0421912.1"/>
    </source>
</evidence>
<protein>
    <submittedName>
        <fullName evidence="4">Ectoine/hydroxyectoine ABC transporter substrate-binding protein EhuB</fullName>
    </submittedName>
</protein>
<name>A0A934QEV3_9MICO</name>
<feature type="chain" id="PRO_5038778545" evidence="2">
    <location>
        <begin position="28"/>
        <end position="303"/>
    </location>
</feature>
<evidence type="ECO:0000259" key="3">
    <source>
        <dbReference type="SMART" id="SM00062"/>
    </source>
</evidence>
<feature type="domain" description="Solute-binding protein family 3/N-terminal" evidence="3">
    <location>
        <begin position="61"/>
        <end position="287"/>
    </location>
</feature>
<gene>
    <name evidence="4" type="primary">ehuB</name>
    <name evidence="4" type="ORF">JD292_07470</name>
</gene>
<dbReference type="EMBL" id="JAEHOI010000006">
    <property type="protein sequence ID" value="MBK0421912.1"/>
    <property type="molecule type" value="Genomic_DNA"/>
</dbReference>
<evidence type="ECO:0000256" key="2">
    <source>
        <dbReference type="SAM" id="SignalP"/>
    </source>
</evidence>
<evidence type="ECO:0000313" key="5">
    <source>
        <dbReference type="Proteomes" id="UP000618733"/>
    </source>
</evidence>
<dbReference type="PANTHER" id="PTHR35936:SF17">
    <property type="entry name" value="ARGININE-BINDING EXTRACELLULAR PROTEIN ARTP"/>
    <property type="match status" value="1"/>
</dbReference>
<dbReference type="NCBIfam" id="TIGR02995">
    <property type="entry name" value="ectoine_ehuB"/>
    <property type="match status" value="1"/>
</dbReference>
<keyword evidence="5" id="KW-1185">Reference proteome</keyword>
<organism evidence="4 5">
    <name type="scientific">Leucobacter edaphi</name>
    <dbReference type="NCBI Taxonomy" id="2796472"/>
    <lineage>
        <taxon>Bacteria</taxon>
        <taxon>Bacillati</taxon>
        <taxon>Actinomycetota</taxon>
        <taxon>Actinomycetes</taxon>
        <taxon>Micrococcales</taxon>
        <taxon>Microbacteriaceae</taxon>
        <taxon>Leucobacter</taxon>
    </lineage>
</organism>
<keyword evidence="1 2" id="KW-0732">Signal</keyword>
<dbReference type="Proteomes" id="UP000618733">
    <property type="component" value="Unassembled WGS sequence"/>
</dbReference>
<dbReference type="Pfam" id="PF00497">
    <property type="entry name" value="SBP_bac_3"/>
    <property type="match status" value="1"/>
</dbReference>
<dbReference type="SMART" id="SM00062">
    <property type="entry name" value="PBPb"/>
    <property type="match status" value="1"/>
</dbReference>
<dbReference type="InterPro" id="IPR014337">
    <property type="entry name" value="Ectoine_EhuB"/>
</dbReference>
<dbReference type="GO" id="GO:0033294">
    <property type="term" value="F:ectoine binding"/>
    <property type="evidence" value="ECO:0007669"/>
    <property type="project" value="InterPro"/>
</dbReference>